<reference evidence="9 10" key="1">
    <citation type="submission" date="2020-05" db="EMBL/GenBank/DDBJ databases">
        <title>Horizontal transmission and recombination maintain forever young bacterial symbiont genomes.</title>
        <authorList>
            <person name="Russell S.L."/>
            <person name="Pepper-Tunick E."/>
            <person name="Svedberg J."/>
            <person name="Byrne A."/>
            <person name="Ruelas Castillo J."/>
            <person name="Vollmers C."/>
            <person name="Beinart R.A."/>
            <person name="Corbett-Detig R."/>
        </authorList>
    </citation>
    <scope>NUCLEOTIDE SEQUENCE [LARGE SCALE GENOMIC DNA]</scope>
    <source>
        <strain evidence="9">4727-3</strain>
    </source>
</reference>
<evidence type="ECO:0000256" key="4">
    <source>
        <dbReference type="ARBA" id="ARBA00022692"/>
    </source>
</evidence>
<evidence type="ECO:0000256" key="8">
    <source>
        <dbReference type="SAM" id="Phobius"/>
    </source>
</evidence>
<accession>A0A7Z0MQ07</accession>
<evidence type="ECO:0000256" key="2">
    <source>
        <dbReference type="ARBA" id="ARBA00005811"/>
    </source>
</evidence>
<keyword evidence="3" id="KW-1003">Cell membrane</keyword>
<feature type="transmembrane region" description="Helical" evidence="8">
    <location>
        <begin position="21"/>
        <end position="39"/>
    </location>
</feature>
<evidence type="ECO:0000256" key="5">
    <source>
        <dbReference type="ARBA" id="ARBA00022989"/>
    </source>
</evidence>
<keyword evidence="7" id="KW-0653">Protein transport</keyword>
<organism evidence="9 10">
    <name type="scientific">Candidatus Methanofishera endochildressiae</name>
    <dbReference type="NCBI Taxonomy" id="2738884"/>
    <lineage>
        <taxon>Bacteria</taxon>
        <taxon>Pseudomonadati</taxon>
        <taxon>Pseudomonadota</taxon>
        <taxon>Gammaproteobacteria</taxon>
        <taxon>Candidatus Methanofishera</taxon>
    </lineage>
</organism>
<dbReference type="Pfam" id="PF02472">
    <property type="entry name" value="ExbD"/>
    <property type="match status" value="1"/>
</dbReference>
<dbReference type="GO" id="GO:0015031">
    <property type="term" value="P:protein transport"/>
    <property type="evidence" value="ECO:0007669"/>
    <property type="project" value="UniProtKB-KW"/>
</dbReference>
<dbReference type="PANTHER" id="PTHR30558:SF13">
    <property type="entry name" value="BIOPOLYMER TRANSPORT PROTEIN EXBD2"/>
    <property type="match status" value="1"/>
</dbReference>
<comment type="similarity">
    <text evidence="2 7">Belongs to the ExbD/TolR family.</text>
</comment>
<dbReference type="GO" id="GO:0005886">
    <property type="term" value="C:plasma membrane"/>
    <property type="evidence" value="ECO:0007669"/>
    <property type="project" value="UniProtKB-SubCell"/>
</dbReference>
<dbReference type="GO" id="GO:0022857">
    <property type="term" value="F:transmembrane transporter activity"/>
    <property type="evidence" value="ECO:0007669"/>
    <property type="project" value="InterPro"/>
</dbReference>
<keyword evidence="5 8" id="KW-1133">Transmembrane helix</keyword>
<protein>
    <submittedName>
        <fullName evidence="9">Biopolymer transporter ExbD</fullName>
    </submittedName>
</protein>
<dbReference type="Gene3D" id="3.30.420.270">
    <property type="match status" value="1"/>
</dbReference>
<evidence type="ECO:0000313" key="9">
    <source>
        <dbReference type="EMBL" id="NYT47472.1"/>
    </source>
</evidence>
<evidence type="ECO:0000313" key="10">
    <source>
        <dbReference type="Proteomes" id="UP000537890"/>
    </source>
</evidence>
<evidence type="ECO:0000256" key="3">
    <source>
        <dbReference type="ARBA" id="ARBA00022475"/>
    </source>
</evidence>
<evidence type="ECO:0000256" key="6">
    <source>
        <dbReference type="ARBA" id="ARBA00023136"/>
    </source>
</evidence>
<comment type="subcellular location">
    <subcellularLocation>
        <location evidence="1">Cell membrane</location>
        <topology evidence="1">Single-pass membrane protein</topology>
    </subcellularLocation>
    <subcellularLocation>
        <location evidence="7">Cell membrane</location>
        <topology evidence="7">Single-pass type II membrane protein</topology>
    </subcellularLocation>
</comment>
<keyword evidence="7" id="KW-0813">Transport</keyword>
<dbReference type="EMBL" id="JACCHS010000159">
    <property type="protein sequence ID" value="NYT47472.1"/>
    <property type="molecule type" value="Genomic_DNA"/>
</dbReference>
<evidence type="ECO:0000256" key="1">
    <source>
        <dbReference type="ARBA" id="ARBA00004162"/>
    </source>
</evidence>
<dbReference type="Proteomes" id="UP000537890">
    <property type="component" value="Unassembled WGS sequence"/>
</dbReference>
<keyword evidence="4 7" id="KW-0812">Transmembrane</keyword>
<keyword evidence="6 8" id="KW-0472">Membrane</keyword>
<dbReference type="AlphaFoldDB" id="A0A7Z0MQ07"/>
<evidence type="ECO:0000256" key="7">
    <source>
        <dbReference type="RuleBase" id="RU003879"/>
    </source>
</evidence>
<sequence>MRRRANRSSADQNADIDMTPMLDIVFIMLIFFIVTTSFVKESGIEVNRPSASTGESKAQGNIIVGIRANGDVWIDKRLVDFRAVRANVSRLRMENPLGSVIIAADRDTKTQALVQVIDQIRLAGIMNPAIATESESQ</sequence>
<dbReference type="PANTHER" id="PTHR30558">
    <property type="entry name" value="EXBD MEMBRANE COMPONENT OF PMF-DRIVEN MACROMOLECULE IMPORT SYSTEM"/>
    <property type="match status" value="1"/>
</dbReference>
<gene>
    <name evidence="9" type="ORF">H0A75_07775</name>
</gene>
<proteinExistence type="inferred from homology"/>
<comment type="caution">
    <text evidence="9">The sequence shown here is derived from an EMBL/GenBank/DDBJ whole genome shotgun (WGS) entry which is preliminary data.</text>
</comment>
<name>A0A7Z0MQ07_9GAMM</name>
<dbReference type="InterPro" id="IPR003400">
    <property type="entry name" value="ExbD"/>
</dbReference>